<dbReference type="RefSeq" id="WP_156611514.1">
    <property type="nucleotide sequence ID" value="NZ_WPCU01000010.1"/>
</dbReference>
<evidence type="ECO:0000256" key="1">
    <source>
        <dbReference type="SAM" id="MobiDB-lite"/>
    </source>
</evidence>
<sequence length="435" mass="45148">MPAASAEPHQPAPPSRRAVSTPAPSRSAGRGLRRLLALLLPLLLGCAPPAEDPAASWDQAAAQQALDRWVAAAVAGDRAGFDAELSTADPGFAATADELFANLEQLGRVEVELATERAELRPGRAEVLGQPAVVVRARATWSTAGRPRPDERLQGTVWLTWLVEDGRPRLAGTVDGPARPDAAVPHWWLEPVTVQRVGETSLLTGAGVDADAWRRRTEQAVAAVAAADLDAARPEGPPPAVVVQVPSTSVVAGRVLGGDLAGRAAVTVADPAGALPVVVDPAANLTGPAWRFLLTHELVHVRTASPASRSPRWLVEGLAESVAREAQPDLAPVTAEQADDAARLSGLPDEEQLAAEPGAAYLRCWVAVRLLQDRLGPVGLLDLVAQTARGAPVEQRLRAAGWSEEELAAAVQGALADLAAGRDVASLRSGDGGAG</sequence>
<reference evidence="2 3" key="1">
    <citation type="submission" date="2019-12" db="EMBL/GenBank/DDBJ databases">
        <title>Auraticoccus cholistani sp. nov., an actinomycete isolated from soil of Cholistan desert.</title>
        <authorList>
            <person name="Cheema M.T."/>
        </authorList>
    </citation>
    <scope>NUCLEOTIDE SEQUENCE [LARGE SCALE GENOMIC DNA]</scope>
    <source>
        <strain evidence="2 3">F435</strain>
    </source>
</reference>
<dbReference type="Proteomes" id="UP000435304">
    <property type="component" value="Unassembled WGS sequence"/>
</dbReference>
<gene>
    <name evidence="2" type="ORF">GC722_15135</name>
</gene>
<feature type="region of interest" description="Disordered" evidence="1">
    <location>
        <begin position="1"/>
        <end position="27"/>
    </location>
</feature>
<dbReference type="EMBL" id="WPCU01000010">
    <property type="protein sequence ID" value="MVA77344.1"/>
    <property type="molecule type" value="Genomic_DNA"/>
</dbReference>
<protein>
    <recommendedName>
        <fullName evidence="4">Peptidase MA-like domain-containing protein</fullName>
    </recommendedName>
</protein>
<dbReference type="AlphaFoldDB" id="A0A6A9UZD2"/>
<organism evidence="2 3">
    <name type="scientific">Auraticoccus cholistanensis</name>
    <dbReference type="NCBI Taxonomy" id="2656650"/>
    <lineage>
        <taxon>Bacteria</taxon>
        <taxon>Bacillati</taxon>
        <taxon>Actinomycetota</taxon>
        <taxon>Actinomycetes</taxon>
        <taxon>Propionibacteriales</taxon>
        <taxon>Propionibacteriaceae</taxon>
        <taxon>Auraticoccus</taxon>
    </lineage>
</organism>
<comment type="caution">
    <text evidence="2">The sequence shown here is derived from an EMBL/GenBank/DDBJ whole genome shotgun (WGS) entry which is preliminary data.</text>
</comment>
<accession>A0A6A9UZD2</accession>
<proteinExistence type="predicted"/>
<evidence type="ECO:0008006" key="4">
    <source>
        <dbReference type="Google" id="ProtNLM"/>
    </source>
</evidence>
<evidence type="ECO:0000313" key="3">
    <source>
        <dbReference type="Proteomes" id="UP000435304"/>
    </source>
</evidence>
<name>A0A6A9UZD2_9ACTN</name>
<evidence type="ECO:0000313" key="2">
    <source>
        <dbReference type="EMBL" id="MVA77344.1"/>
    </source>
</evidence>
<keyword evidence="3" id="KW-1185">Reference proteome</keyword>